<reference evidence="3" key="1">
    <citation type="submission" date="2021-01" db="EMBL/GenBank/DDBJ databases">
        <authorList>
            <consortium name="Genoscope - CEA"/>
            <person name="William W."/>
        </authorList>
    </citation>
    <scope>NUCLEOTIDE SEQUENCE</scope>
</reference>
<dbReference type="AlphaFoldDB" id="A0A8S1NRL5"/>
<keyword evidence="1" id="KW-0813">Transport</keyword>
<evidence type="ECO:0000256" key="2">
    <source>
        <dbReference type="ARBA" id="ARBA00022927"/>
    </source>
</evidence>
<evidence type="ECO:0000256" key="1">
    <source>
        <dbReference type="ARBA" id="ARBA00022448"/>
    </source>
</evidence>
<dbReference type="PANTHER" id="PTHR23316">
    <property type="entry name" value="IMPORTIN ALPHA"/>
    <property type="match status" value="1"/>
</dbReference>
<comment type="caution">
    <text evidence="3">The sequence shown here is derived from an EMBL/GenBank/DDBJ whole genome shotgun (WGS) entry which is preliminary data.</text>
</comment>
<evidence type="ECO:0000313" key="4">
    <source>
        <dbReference type="Proteomes" id="UP000688137"/>
    </source>
</evidence>
<dbReference type="Proteomes" id="UP000688137">
    <property type="component" value="Unassembled WGS sequence"/>
</dbReference>
<name>A0A8S1NRL5_PARPR</name>
<dbReference type="EMBL" id="CAJJDM010000094">
    <property type="protein sequence ID" value="CAD8092796.1"/>
    <property type="molecule type" value="Genomic_DNA"/>
</dbReference>
<accession>A0A8S1NRL5</accession>
<evidence type="ECO:0000313" key="3">
    <source>
        <dbReference type="EMBL" id="CAD8092796.1"/>
    </source>
</evidence>
<protein>
    <submittedName>
        <fullName evidence="3">Uncharacterized protein</fullName>
    </submittedName>
</protein>
<proteinExistence type="predicted"/>
<dbReference type="GO" id="GO:0015031">
    <property type="term" value="P:protein transport"/>
    <property type="evidence" value="ECO:0007669"/>
    <property type="project" value="UniProtKB-KW"/>
</dbReference>
<keyword evidence="4" id="KW-1185">Reference proteome</keyword>
<organism evidence="3 4">
    <name type="scientific">Paramecium primaurelia</name>
    <dbReference type="NCBI Taxonomy" id="5886"/>
    <lineage>
        <taxon>Eukaryota</taxon>
        <taxon>Sar</taxon>
        <taxon>Alveolata</taxon>
        <taxon>Ciliophora</taxon>
        <taxon>Intramacronucleata</taxon>
        <taxon>Oligohymenophorea</taxon>
        <taxon>Peniculida</taxon>
        <taxon>Parameciidae</taxon>
        <taxon>Paramecium</taxon>
    </lineage>
</organism>
<dbReference type="OMA" id="ILTMRIM"/>
<keyword evidence="2" id="KW-0653">Protein transport</keyword>
<gene>
    <name evidence="3" type="ORF">PPRIM_AZ9-3.1.T0910132</name>
</gene>
<sequence>MSSNRLREMRENFHSELRKRTLEQTFKLKRLVNNPVKHYPIEQLIDIVDKLMRFEELNDEEYQIMVSILDDVQSTAINDPSQFCEWAEHLRIIKTLVDSMCLGSDPKYSVIATKAANCFRQLVRQKKSRIYVNEHFDQVCEIYKSWIDSDSSLLKDNGLRGLNQLVELHSPKFSKYDIIESVLKSLQINRNNDKALRILASITKSIDDDNQVIAILRIASKLIESVDNNLKEKGLMILENASRNIQNIQFILTMRIMQTIMNLIFNKDKNISKLSLSILVNLSYTSEFDECAKMLDLGIMDALYKLLKNTQYTYYRIYGSMIFNNLMASSQLNLDQIISNQKLLDVVFDLLENDVVDVRREIYQAFKNFLVICTKKQLIIMIDSGLLDYEIQGLDDIDNNIVFLSLETLALIMKQFQSSEYEAQVYLYFQKKNVPNKLANLNNNSNVEKISNLVQQLLKEFNEFKELKEFKEFKELYDYDY</sequence>